<evidence type="ECO:0000256" key="5">
    <source>
        <dbReference type="ARBA" id="ARBA00022989"/>
    </source>
</evidence>
<feature type="transmembrane region" description="Helical" evidence="7">
    <location>
        <begin position="87"/>
        <end position="111"/>
    </location>
</feature>
<dbReference type="PROSITE" id="PS00217">
    <property type="entry name" value="SUGAR_TRANSPORT_2"/>
    <property type="match status" value="1"/>
</dbReference>
<keyword evidence="5 7" id="KW-1133">Transmembrane helix</keyword>
<dbReference type="Gene3D" id="1.20.1250.20">
    <property type="entry name" value="MFS general substrate transporter like domains"/>
    <property type="match status" value="2"/>
</dbReference>
<feature type="transmembrane region" description="Helical" evidence="7">
    <location>
        <begin position="54"/>
        <end position="75"/>
    </location>
</feature>
<dbReference type="Pfam" id="PF07690">
    <property type="entry name" value="MFS_1"/>
    <property type="match status" value="1"/>
</dbReference>
<feature type="transmembrane region" description="Helical" evidence="7">
    <location>
        <begin position="402"/>
        <end position="421"/>
    </location>
</feature>
<proteinExistence type="predicted"/>
<evidence type="ECO:0000256" key="1">
    <source>
        <dbReference type="ARBA" id="ARBA00004651"/>
    </source>
</evidence>
<name>A0ABS9TUA1_9PSEU</name>
<dbReference type="InterPro" id="IPR036259">
    <property type="entry name" value="MFS_trans_sf"/>
</dbReference>
<dbReference type="Proteomes" id="UP001299970">
    <property type="component" value="Unassembled WGS sequence"/>
</dbReference>
<feature type="transmembrane region" description="Helical" evidence="7">
    <location>
        <begin position="240"/>
        <end position="267"/>
    </location>
</feature>
<feature type="transmembrane region" description="Helical" evidence="7">
    <location>
        <begin position="29"/>
        <end position="48"/>
    </location>
</feature>
<feature type="domain" description="Major facilitator superfamily (MFS) profile" evidence="8">
    <location>
        <begin position="14"/>
        <end position="425"/>
    </location>
</feature>
<feature type="transmembrane region" description="Helical" evidence="7">
    <location>
        <begin position="117"/>
        <end position="141"/>
    </location>
</feature>
<feature type="transmembrane region" description="Helical" evidence="7">
    <location>
        <begin position="333"/>
        <end position="351"/>
    </location>
</feature>
<feature type="transmembrane region" description="Helical" evidence="7">
    <location>
        <begin position="308"/>
        <end position="327"/>
    </location>
</feature>
<dbReference type="EMBL" id="JAKXMK010000058">
    <property type="protein sequence ID" value="MCH6172143.1"/>
    <property type="molecule type" value="Genomic_DNA"/>
</dbReference>
<feature type="transmembrane region" description="Helical" evidence="7">
    <location>
        <begin position="187"/>
        <end position="206"/>
    </location>
</feature>
<evidence type="ECO:0000259" key="8">
    <source>
        <dbReference type="PROSITE" id="PS50850"/>
    </source>
</evidence>
<keyword evidence="4 7" id="KW-0812">Transmembrane</keyword>
<comment type="caution">
    <text evidence="9">The sequence shown here is derived from an EMBL/GenBank/DDBJ whole genome shotgun (WGS) entry which is preliminary data.</text>
</comment>
<dbReference type="InterPro" id="IPR020846">
    <property type="entry name" value="MFS_dom"/>
</dbReference>
<dbReference type="PROSITE" id="PS50850">
    <property type="entry name" value="MFS"/>
    <property type="match status" value="1"/>
</dbReference>
<organism evidence="9 10">
    <name type="scientific">Pseudonocardia alaniniphila</name>
    <dbReference type="NCBI Taxonomy" id="75291"/>
    <lineage>
        <taxon>Bacteria</taxon>
        <taxon>Bacillati</taxon>
        <taxon>Actinomycetota</taxon>
        <taxon>Actinomycetes</taxon>
        <taxon>Pseudonocardiales</taxon>
        <taxon>Pseudonocardiaceae</taxon>
        <taxon>Pseudonocardia</taxon>
    </lineage>
</organism>
<dbReference type="CDD" id="cd17369">
    <property type="entry name" value="MFS_ShiA_like"/>
    <property type="match status" value="1"/>
</dbReference>
<feature type="transmembrane region" description="Helical" evidence="7">
    <location>
        <begin position="153"/>
        <end position="175"/>
    </location>
</feature>
<dbReference type="InterPro" id="IPR005829">
    <property type="entry name" value="Sugar_transporter_CS"/>
</dbReference>
<sequence>MTSATVDAPSQSRIAIASFIGTAIEFYDFYIYGTAAALVFGTLFFPSFSATAGTLAALATFAVGFIARPLGAILFGHFGDRLGRKRMLITSLLVMGISTVLIGCVPSFAAIGVAAPILLAVLRFLQGIGLGGEWGGAVLLATEYAPAGKRGLYSAYPQLGPAIGFALGNFLYLVLSASMSPESFTSWGWRIPFWASAVLLVVGFYIRMRIAETPVFRAAVVQAHQQARVPFLELLRRQPVVLILATLSFILAFTMFYTITTFCLTYATTELHVDKTTMLTEAIVASLLMGAATLWFAAVSDRVGRRKLCITAAVLSGIWAFPLFWLIQTRQPILIGIAMTVGLVCFALLYGPMGAYFPELFRVRYRYSGSSFAYSAAGIIGGGISPLIATDVLARTHATTGVSWYLIGIAVLCLVCLLFMAETRTADFTE</sequence>
<gene>
    <name evidence="9" type="ORF">MMF94_41235</name>
</gene>
<dbReference type="PANTHER" id="PTHR43045:SF1">
    <property type="entry name" value="SHIKIMATE TRANSPORTER"/>
    <property type="match status" value="1"/>
</dbReference>
<dbReference type="SUPFAM" id="SSF103473">
    <property type="entry name" value="MFS general substrate transporter"/>
    <property type="match status" value="1"/>
</dbReference>
<evidence type="ECO:0000256" key="7">
    <source>
        <dbReference type="SAM" id="Phobius"/>
    </source>
</evidence>
<evidence type="ECO:0000256" key="2">
    <source>
        <dbReference type="ARBA" id="ARBA00022448"/>
    </source>
</evidence>
<evidence type="ECO:0000313" key="9">
    <source>
        <dbReference type="EMBL" id="MCH6172143.1"/>
    </source>
</evidence>
<keyword evidence="6 7" id="KW-0472">Membrane</keyword>
<evidence type="ECO:0000256" key="4">
    <source>
        <dbReference type="ARBA" id="ARBA00022692"/>
    </source>
</evidence>
<keyword evidence="3" id="KW-1003">Cell membrane</keyword>
<accession>A0ABS9TUA1</accession>
<dbReference type="RefSeq" id="WP_241042950.1">
    <property type="nucleotide sequence ID" value="NZ_BAAAJF010000013.1"/>
</dbReference>
<evidence type="ECO:0000256" key="3">
    <source>
        <dbReference type="ARBA" id="ARBA00022475"/>
    </source>
</evidence>
<feature type="transmembrane region" description="Helical" evidence="7">
    <location>
        <begin position="279"/>
        <end position="299"/>
    </location>
</feature>
<dbReference type="InterPro" id="IPR011701">
    <property type="entry name" value="MFS"/>
</dbReference>
<evidence type="ECO:0000256" key="6">
    <source>
        <dbReference type="ARBA" id="ARBA00023136"/>
    </source>
</evidence>
<keyword evidence="10" id="KW-1185">Reference proteome</keyword>
<evidence type="ECO:0000313" key="10">
    <source>
        <dbReference type="Proteomes" id="UP001299970"/>
    </source>
</evidence>
<keyword evidence="2" id="KW-0813">Transport</keyword>
<protein>
    <submittedName>
        <fullName evidence="9">MHS family MFS transporter</fullName>
    </submittedName>
</protein>
<feature type="transmembrane region" description="Helical" evidence="7">
    <location>
        <begin position="372"/>
        <end position="390"/>
    </location>
</feature>
<comment type="subcellular location">
    <subcellularLocation>
        <location evidence="1">Cell membrane</location>
        <topology evidence="1">Multi-pass membrane protein</topology>
    </subcellularLocation>
</comment>
<reference evidence="9 10" key="1">
    <citation type="submission" date="2022-03" db="EMBL/GenBank/DDBJ databases">
        <title>Pseudonocardia alaer sp. nov., a novel actinomycete isolated from reed forest soil.</title>
        <authorList>
            <person name="Wang L."/>
        </authorList>
    </citation>
    <scope>NUCLEOTIDE SEQUENCE [LARGE SCALE GENOMIC DNA]</scope>
    <source>
        <strain evidence="9 10">Y-16303</strain>
    </source>
</reference>
<dbReference type="PANTHER" id="PTHR43045">
    <property type="entry name" value="SHIKIMATE TRANSPORTER"/>
    <property type="match status" value="1"/>
</dbReference>